<evidence type="ECO:0000313" key="1">
    <source>
        <dbReference type="EMBL" id="RIH81221.1"/>
    </source>
</evidence>
<dbReference type="Proteomes" id="UP000265715">
    <property type="component" value="Unassembled WGS sequence"/>
</dbReference>
<comment type="caution">
    <text evidence="1">The sequence shown here is derived from an EMBL/GenBank/DDBJ whole genome shotgun (WGS) entry which is preliminary data.</text>
</comment>
<keyword evidence="2" id="KW-1185">Reference proteome</keyword>
<dbReference type="AlphaFoldDB" id="A0A399EG19"/>
<dbReference type="EMBL" id="QXDL01000193">
    <property type="protein sequence ID" value="RIH81221.1"/>
    <property type="molecule type" value="Genomic_DNA"/>
</dbReference>
<organism evidence="1 2">
    <name type="scientific">Calidithermus terrae</name>
    <dbReference type="NCBI Taxonomy" id="1408545"/>
    <lineage>
        <taxon>Bacteria</taxon>
        <taxon>Thermotogati</taxon>
        <taxon>Deinococcota</taxon>
        <taxon>Deinococci</taxon>
        <taxon>Thermales</taxon>
        <taxon>Thermaceae</taxon>
        <taxon>Calidithermus</taxon>
    </lineage>
</organism>
<reference evidence="1 2" key="1">
    <citation type="submission" date="2018-08" db="EMBL/GenBank/DDBJ databases">
        <title>Meiothermus terrae DSM 26712 genome sequencing project.</title>
        <authorList>
            <person name="Da Costa M.S."/>
            <person name="Albuquerque L."/>
            <person name="Raposo P."/>
            <person name="Froufe H.J.C."/>
            <person name="Barroso C.S."/>
            <person name="Egas C."/>
        </authorList>
    </citation>
    <scope>NUCLEOTIDE SEQUENCE [LARGE SCALE GENOMIC DNA]</scope>
    <source>
        <strain evidence="1 2">DSM 26712</strain>
    </source>
</reference>
<evidence type="ECO:0008006" key="3">
    <source>
        <dbReference type="Google" id="ProtNLM"/>
    </source>
</evidence>
<name>A0A399EG19_9DEIN</name>
<protein>
    <recommendedName>
        <fullName evidence="3">Transposase</fullName>
    </recommendedName>
</protein>
<proteinExistence type="predicted"/>
<dbReference type="OrthoDB" id="9783459at2"/>
<accession>A0A399EG19</accession>
<evidence type="ECO:0000313" key="2">
    <source>
        <dbReference type="Proteomes" id="UP000265715"/>
    </source>
</evidence>
<gene>
    <name evidence="1" type="ORF">Mterra_03306</name>
</gene>
<sequence>MYTDGFNGFKSYDVLDISEFKHQRINHGKELVDDAGKHIDGMENF</sequence>